<evidence type="ECO:0000313" key="8">
    <source>
        <dbReference type="Proteomes" id="UP000481861"/>
    </source>
</evidence>
<dbReference type="SMART" id="SM00829">
    <property type="entry name" value="PKS_ER"/>
    <property type="match status" value="1"/>
</dbReference>
<sequence length="350" mass="36985">MVSEIPESMRALQIVELKQELQINEIPVPKIGDNDVLIKVAAAGYCHTDYQVWEGVFQSKTPLVPSHEPVGTIVAVGLKASAKWNVGQRVGVLLFRHQCGSCMKCKTVNDVRFCENIGMAGVNSDGGMAEYMVGDADTLCSLPDAIPFEQGAPLMCAGSTVWGAIKSAKVPPGAPVGFIGIGGLGSLGVQFAKALGHPVVAIDSRPEGRELATEFKHKADLVIDSNDPEAATKIKEWAGEGGLPGVVVCTDNVPVAGWSLKLLKTHGVCVPLGVPADGLKFSAFDLHFGELTIVGSLVASPAEAQRMLNAVAQYGIQSHVTVVPFEQGPDLLNMYMDPHLKGRLVLKVSG</sequence>
<dbReference type="EMBL" id="JAADJZ010000007">
    <property type="protein sequence ID" value="KAF2873554.1"/>
    <property type="molecule type" value="Genomic_DNA"/>
</dbReference>
<dbReference type="GO" id="GO:0004022">
    <property type="term" value="F:alcohol dehydrogenase (NAD+) activity"/>
    <property type="evidence" value="ECO:0007669"/>
    <property type="project" value="TreeGrafter"/>
</dbReference>
<dbReference type="Gene3D" id="3.90.180.10">
    <property type="entry name" value="Medium-chain alcohol dehydrogenases, catalytic domain"/>
    <property type="match status" value="1"/>
</dbReference>
<dbReference type="AlphaFoldDB" id="A0A7C8I8T9"/>
<evidence type="ECO:0000313" key="7">
    <source>
        <dbReference type="EMBL" id="KAF2873554.1"/>
    </source>
</evidence>
<dbReference type="InterPro" id="IPR036291">
    <property type="entry name" value="NAD(P)-bd_dom_sf"/>
</dbReference>
<keyword evidence="8" id="KW-1185">Reference proteome</keyword>
<dbReference type="PANTHER" id="PTHR42940">
    <property type="entry name" value="ALCOHOL DEHYDROGENASE 1-RELATED"/>
    <property type="match status" value="1"/>
</dbReference>
<dbReference type="Gene3D" id="3.40.50.720">
    <property type="entry name" value="NAD(P)-binding Rossmann-like Domain"/>
    <property type="match status" value="1"/>
</dbReference>
<keyword evidence="3" id="KW-0479">Metal-binding</keyword>
<dbReference type="SUPFAM" id="SSF50129">
    <property type="entry name" value="GroES-like"/>
    <property type="match status" value="1"/>
</dbReference>
<comment type="cofactor">
    <cofactor evidence="1">
        <name>Zn(2+)</name>
        <dbReference type="ChEBI" id="CHEBI:29105"/>
    </cofactor>
</comment>
<gene>
    <name evidence="7" type="ORF">BDV95DRAFT_567259</name>
</gene>
<evidence type="ECO:0000256" key="3">
    <source>
        <dbReference type="ARBA" id="ARBA00022723"/>
    </source>
</evidence>
<feature type="domain" description="Enoyl reductase (ER)" evidence="6">
    <location>
        <begin position="16"/>
        <end position="346"/>
    </location>
</feature>
<evidence type="ECO:0000256" key="4">
    <source>
        <dbReference type="ARBA" id="ARBA00022833"/>
    </source>
</evidence>
<comment type="caution">
    <text evidence="7">The sequence shown here is derived from an EMBL/GenBank/DDBJ whole genome shotgun (WGS) entry which is preliminary data.</text>
</comment>
<dbReference type="InterPro" id="IPR013149">
    <property type="entry name" value="ADH-like_C"/>
</dbReference>
<dbReference type="GO" id="GO:0046872">
    <property type="term" value="F:metal ion binding"/>
    <property type="evidence" value="ECO:0007669"/>
    <property type="project" value="UniProtKB-KW"/>
</dbReference>
<dbReference type="PANTHER" id="PTHR42940:SF8">
    <property type="entry name" value="VACUOLAR PROTEIN SORTING-ASSOCIATED PROTEIN 11"/>
    <property type="match status" value="1"/>
</dbReference>
<organism evidence="7 8">
    <name type="scientific">Massariosphaeria phaeospora</name>
    <dbReference type="NCBI Taxonomy" id="100035"/>
    <lineage>
        <taxon>Eukaryota</taxon>
        <taxon>Fungi</taxon>
        <taxon>Dikarya</taxon>
        <taxon>Ascomycota</taxon>
        <taxon>Pezizomycotina</taxon>
        <taxon>Dothideomycetes</taxon>
        <taxon>Pleosporomycetidae</taxon>
        <taxon>Pleosporales</taxon>
        <taxon>Pleosporales incertae sedis</taxon>
        <taxon>Massariosphaeria</taxon>
    </lineage>
</organism>
<comment type="similarity">
    <text evidence="2">Belongs to the zinc-containing alcohol dehydrogenase family.</text>
</comment>
<keyword evidence="4" id="KW-0862">Zinc</keyword>
<dbReference type="GO" id="GO:0005737">
    <property type="term" value="C:cytoplasm"/>
    <property type="evidence" value="ECO:0007669"/>
    <property type="project" value="TreeGrafter"/>
</dbReference>
<dbReference type="Pfam" id="PF00107">
    <property type="entry name" value="ADH_zinc_N"/>
    <property type="match status" value="1"/>
</dbReference>
<evidence type="ECO:0000256" key="2">
    <source>
        <dbReference type="ARBA" id="ARBA00008072"/>
    </source>
</evidence>
<name>A0A7C8I8T9_9PLEO</name>
<dbReference type="InterPro" id="IPR020843">
    <property type="entry name" value="ER"/>
</dbReference>
<dbReference type="InterPro" id="IPR011032">
    <property type="entry name" value="GroES-like_sf"/>
</dbReference>
<dbReference type="Pfam" id="PF08240">
    <property type="entry name" value="ADH_N"/>
    <property type="match status" value="1"/>
</dbReference>
<keyword evidence="5" id="KW-0560">Oxidoreductase</keyword>
<dbReference type="SUPFAM" id="SSF51735">
    <property type="entry name" value="NAD(P)-binding Rossmann-fold domains"/>
    <property type="match status" value="1"/>
</dbReference>
<evidence type="ECO:0000259" key="6">
    <source>
        <dbReference type="SMART" id="SM00829"/>
    </source>
</evidence>
<protein>
    <submittedName>
        <fullName evidence="7">Alcohol dehydrogenase GroES-like domain-containing protein</fullName>
    </submittedName>
</protein>
<accession>A0A7C8I8T9</accession>
<proteinExistence type="inferred from homology"/>
<dbReference type="Proteomes" id="UP000481861">
    <property type="component" value="Unassembled WGS sequence"/>
</dbReference>
<dbReference type="OrthoDB" id="1879366at2759"/>
<evidence type="ECO:0000256" key="5">
    <source>
        <dbReference type="ARBA" id="ARBA00023002"/>
    </source>
</evidence>
<dbReference type="InterPro" id="IPR013154">
    <property type="entry name" value="ADH-like_N"/>
</dbReference>
<evidence type="ECO:0000256" key="1">
    <source>
        <dbReference type="ARBA" id="ARBA00001947"/>
    </source>
</evidence>
<reference evidence="7 8" key="1">
    <citation type="submission" date="2020-01" db="EMBL/GenBank/DDBJ databases">
        <authorList>
            <consortium name="DOE Joint Genome Institute"/>
            <person name="Haridas S."/>
            <person name="Albert R."/>
            <person name="Binder M."/>
            <person name="Bloem J."/>
            <person name="Labutti K."/>
            <person name="Salamov A."/>
            <person name="Andreopoulos B."/>
            <person name="Baker S.E."/>
            <person name="Barry K."/>
            <person name="Bills G."/>
            <person name="Bluhm B.H."/>
            <person name="Cannon C."/>
            <person name="Castanera R."/>
            <person name="Culley D.E."/>
            <person name="Daum C."/>
            <person name="Ezra D."/>
            <person name="Gonzalez J.B."/>
            <person name="Henrissat B."/>
            <person name="Kuo A."/>
            <person name="Liang C."/>
            <person name="Lipzen A."/>
            <person name="Lutzoni F."/>
            <person name="Magnuson J."/>
            <person name="Mondo S."/>
            <person name="Nolan M."/>
            <person name="Ohm R."/>
            <person name="Pangilinan J."/>
            <person name="Park H.-J.H."/>
            <person name="Ramirez L."/>
            <person name="Alfaro M."/>
            <person name="Sun H."/>
            <person name="Tritt A."/>
            <person name="Yoshinaga Y."/>
            <person name="Zwiers L.-H.L."/>
            <person name="Turgeon B.G."/>
            <person name="Goodwin S.B."/>
            <person name="Spatafora J.W."/>
            <person name="Crous P.W."/>
            <person name="Grigoriev I.V."/>
        </authorList>
    </citation>
    <scope>NUCLEOTIDE SEQUENCE [LARGE SCALE GENOMIC DNA]</scope>
    <source>
        <strain evidence="7 8">CBS 611.86</strain>
    </source>
</reference>